<dbReference type="InterPro" id="IPR036097">
    <property type="entry name" value="HisK_dim/P_sf"/>
</dbReference>
<dbReference type="Pfam" id="PF02743">
    <property type="entry name" value="dCache_1"/>
    <property type="match status" value="1"/>
</dbReference>
<accession>A0ABS4GGG2</accession>
<dbReference type="CDD" id="cd12912">
    <property type="entry name" value="PDC2_MCP_like"/>
    <property type="match status" value="1"/>
</dbReference>
<dbReference type="PANTHER" id="PTHR45528">
    <property type="entry name" value="SENSOR HISTIDINE KINASE CPXA"/>
    <property type="match status" value="1"/>
</dbReference>
<evidence type="ECO:0000256" key="1">
    <source>
        <dbReference type="ARBA" id="ARBA00000085"/>
    </source>
</evidence>
<dbReference type="InterPro" id="IPR033479">
    <property type="entry name" value="dCache_1"/>
</dbReference>
<comment type="subcellular location">
    <subcellularLocation>
        <location evidence="2">Cell membrane</location>
        <topology evidence="2">Multi-pass membrane protein</topology>
    </subcellularLocation>
</comment>
<sequence length="616" mass="70849">MKLKNKITLSICIIVIISLIIMCASIYSKSASILNNESTKFTEVQILRAQEKIDLMVKKVQVETLAFSRDEHVHKFFNKTEDTDETNRYLIDTMEKMNLDNNYYKDLFIVDLDGIIVASTMPNAMYVDLSSRKYIQDGFNYKKTATSDILLALSDRTNIVNTVHPIYGKDGIILGLFGIAIKAENFVYFVNDYEIGESGYFVIIDSNGYILSHKDPSMIQKLASETLTGFKNTEYKKDDVYRYYDAGFLYSYKKMNSNNWILLTIMPKDELMAKSISLLGYVVFYGIIISGCAIFISIFMSNKISSPIIHINNYINSAKNSNDIFENAIDKTIVNVKGISNLDTYDNYNNFDSFINTVKGKVDKDLNFFEKDAEVLIKKSEFLKNSLEMKTYLTSKFLSTLSHDIRTSLTLIKGYSKGLLSGLVVEEDAKTRFLQEIYNSAETLEQISYDVLDSTYEAQYIQQLKLEKISANDFSKYLYDFAKDYIENSDRIFIGEYSCDDYFIDVDKVKIIRVWQNLVNNAVKYSDKYTTIKISIISENNKILFKIKDNGVGIKENDKEYIFDMFYKSNLSEPNSYGLGLYVSKLILESHESTLQFESTLNKGSTFWFYISKSMV</sequence>
<organism evidence="14 15">
    <name type="scientific">Sedimentibacter acidaminivorans</name>
    <dbReference type="NCBI Taxonomy" id="913099"/>
    <lineage>
        <taxon>Bacteria</taxon>
        <taxon>Bacillati</taxon>
        <taxon>Bacillota</taxon>
        <taxon>Tissierellia</taxon>
        <taxon>Sedimentibacter</taxon>
    </lineage>
</organism>
<evidence type="ECO:0000256" key="3">
    <source>
        <dbReference type="ARBA" id="ARBA00012438"/>
    </source>
</evidence>
<evidence type="ECO:0000256" key="8">
    <source>
        <dbReference type="ARBA" id="ARBA00022777"/>
    </source>
</evidence>
<dbReference type="Pfam" id="PF00512">
    <property type="entry name" value="HisKA"/>
    <property type="match status" value="1"/>
</dbReference>
<dbReference type="CDD" id="cd00082">
    <property type="entry name" value="HisKA"/>
    <property type="match status" value="1"/>
</dbReference>
<evidence type="ECO:0000259" key="13">
    <source>
        <dbReference type="PROSITE" id="PS50109"/>
    </source>
</evidence>
<evidence type="ECO:0000313" key="14">
    <source>
        <dbReference type="EMBL" id="MBP1926622.1"/>
    </source>
</evidence>
<dbReference type="Proteomes" id="UP001519342">
    <property type="component" value="Unassembled WGS sequence"/>
</dbReference>
<evidence type="ECO:0000256" key="9">
    <source>
        <dbReference type="ARBA" id="ARBA00022989"/>
    </source>
</evidence>
<dbReference type="SUPFAM" id="SSF55874">
    <property type="entry name" value="ATPase domain of HSP90 chaperone/DNA topoisomerase II/histidine kinase"/>
    <property type="match status" value="1"/>
</dbReference>
<dbReference type="SMART" id="SM00387">
    <property type="entry name" value="HATPase_c"/>
    <property type="match status" value="1"/>
</dbReference>
<evidence type="ECO:0000256" key="4">
    <source>
        <dbReference type="ARBA" id="ARBA00022475"/>
    </source>
</evidence>
<dbReference type="PRINTS" id="PR00344">
    <property type="entry name" value="BCTRLSENSOR"/>
</dbReference>
<dbReference type="InterPro" id="IPR050398">
    <property type="entry name" value="HssS/ArlS-like"/>
</dbReference>
<keyword evidence="5" id="KW-0597">Phosphoprotein</keyword>
<dbReference type="InterPro" id="IPR005467">
    <property type="entry name" value="His_kinase_dom"/>
</dbReference>
<keyword evidence="4" id="KW-1003">Cell membrane</keyword>
<evidence type="ECO:0000313" key="15">
    <source>
        <dbReference type="Proteomes" id="UP001519342"/>
    </source>
</evidence>
<keyword evidence="7 12" id="KW-0812">Transmembrane</keyword>
<dbReference type="EC" id="2.7.13.3" evidence="3"/>
<evidence type="ECO:0000256" key="6">
    <source>
        <dbReference type="ARBA" id="ARBA00022679"/>
    </source>
</evidence>
<dbReference type="PANTHER" id="PTHR45528:SF10">
    <property type="entry name" value="METHYL-ACCEPTING CHEMOTAXIS PROTEIN"/>
    <property type="match status" value="1"/>
</dbReference>
<dbReference type="InterPro" id="IPR036890">
    <property type="entry name" value="HATPase_C_sf"/>
</dbReference>
<evidence type="ECO:0000256" key="7">
    <source>
        <dbReference type="ARBA" id="ARBA00022692"/>
    </source>
</evidence>
<dbReference type="EMBL" id="JAGGKS010000007">
    <property type="protein sequence ID" value="MBP1926622.1"/>
    <property type="molecule type" value="Genomic_DNA"/>
</dbReference>
<dbReference type="SMART" id="SM00388">
    <property type="entry name" value="HisKA"/>
    <property type="match status" value="1"/>
</dbReference>
<dbReference type="Gene3D" id="1.10.287.130">
    <property type="match status" value="1"/>
</dbReference>
<evidence type="ECO:0000256" key="2">
    <source>
        <dbReference type="ARBA" id="ARBA00004651"/>
    </source>
</evidence>
<reference evidence="14 15" key="1">
    <citation type="submission" date="2021-03" db="EMBL/GenBank/DDBJ databases">
        <title>Genomic Encyclopedia of Type Strains, Phase IV (KMG-IV): sequencing the most valuable type-strain genomes for metagenomic binning, comparative biology and taxonomic classification.</title>
        <authorList>
            <person name="Goeker M."/>
        </authorList>
    </citation>
    <scope>NUCLEOTIDE SEQUENCE [LARGE SCALE GENOMIC DNA]</scope>
    <source>
        <strain evidence="14 15">DSM 24004</strain>
    </source>
</reference>
<dbReference type="InterPro" id="IPR003661">
    <property type="entry name" value="HisK_dim/P_dom"/>
</dbReference>
<dbReference type="GO" id="GO:0016301">
    <property type="term" value="F:kinase activity"/>
    <property type="evidence" value="ECO:0007669"/>
    <property type="project" value="UniProtKB-KW"/>
</dbReference>
<keyword evidence="8 14" id="KW-0418">Kinase</keyword>
<dbReference type="InterPro" id="IPR004358">
    <property type="entry name" value="Sig_transdc_His_kin-like_C"/>
</dbReference>
<comment type="catalytic activity">
    <reaction evidence="1">
        <text>ATP + protein L-histidine = ADP + protein N-phospho-L-histidine.</text>
        <dbReference type="EC" id="2.7.13.3"/>
    </reaction>
</comment>
<gene>
    <name evidence="14" type="ORF">J2Z76_002491</name>
</gene>
<evidence type="ECO:0000256" key="11">
    <source>
        <dbReference type="ARBA" id="ARBA00023136"/>
    </source>
</evidence>
<dbReference type="RefSeq" id="WP_209512348.1">
    <property type="nucleotide sequence ID" value="NZ_JAGGKS010000007.1"/>
</dbReference>
<feature type="transmembrane region" description="Helical" evidence="12">
    <location>
        <begin position="278"/>
        <end position="300"/>
    </location>
</feature>
<dbReference type="InterPro" id="IPR003594">
    <property type="entry name" value="HATPase_dom"/>
</dbReference>
<dbReference type="Gene3D" id="3.30.450.20">
    <property type="entry name" value="PAS domain"/>
    <property type="match status" value="1"/>
</dbReference>
<protein>
    <recommendedName>
        <fullName evidence="3">histidine kinase</fullName>
        <ecNumber evidence="3">2.7.13.3</ecNumber>
    </recommendedName>
</protein>
<dbReference type="PROSITE" id="PS50109">
    <property type="entry name" value="HIS_KIN"/>
    <property type="match status" value="1"/>
</dbReference>
<keyword evidence="11 12" id="KW-0472">Membrane</keyword>
<name>A0ABS4GGG2_9FIRM</name>
<keyword evidence="15" id="KW-1185">Reference proteome</keyword>
<evidence type="ECO:0000256" key="12">
    <source>
        <dbReference type="SAM" id="Phobius"/>
    </source>
</evidence>
<evidence type="ECO:0000256" key="10">
    <source>
        <dbReference type="ARBA" id="ARBA00023012"/>
    </source>
</evidence>
<dbReference type="Gene3D" id="3.30.565.10">
    <property type="entry name" value="Histidine kinase-like ATPase, C-terminal domain"/>
    <property type="match status" value="1"/>
</dbReference>
<evidence type="ECO:0000256" key="5">
    <source>
        <dbReference type="ARBA" id="ARBA00022553"/>
    </source>
</evidence>
<dbReference type="Pfam" id="PF02518">
    <property type="entry name" value="HATPase_c"/>
    <property type="match status" value="1"/>
</dbReference>
<keyword evidence="6" id="KW-0808">Transferase</keyword>
<feature type="transmembrane region" description="Helical" evidence="12">
    <location>
        <begin position="7"/>
        <end position="27"/>
    </location>
</feature>
<keyword evidence="10" id="KW-0902">Two-component regulatory system</keyword>
<feature type="domain" description="Histidine kinase" evidence="13">
    <location>
        <begin position="400"/>
        <end position="615"/>
    </location>
</feature>
<comment type="caution">
    <text evidence="14">The sequence shown here is derived from an EMBL/GenBank/DDBJ whole genome shotgun (WGS) entry which is preliminary data.</text>
</comment>
<dbReference type="SUPFAM" id="SSF47384">
    <property type="entry name" value="Homodimeric domain of signal transducing histidine kinase"/>
    <property type="match status" value="1"/>
</dbReference>
<keyword evidence="9 12" id="KW-1133">Transmembrane helix</keyword>
<proteinExistence type="predicted"/>